<dbReference type="AlphaFoldDB" id="A0A023BC21"/>
<evidence type="ECO:0000259" key="1">
    <source>
        <dbReference type="Pfam" id="PF00929"/>
    </source>
</evidence>
<dbReference type="Gene3D" id="3.30.420.10">
    <property type="entry name" value="Ribonuclease H-like superfamily/Ribonuclease H"/>
    <property type="match status" value="1"/>
</dbReference>
<dbReference type="EMBL" id="AFNH02000143">
    <property type="protein sequence ID" value="EZG81183.1"/>
    <property type="molecule type" value="Genomic_DNA"/>
</dbReference>
<keyword evidence="3" id="KW-1185">Reference proteome</keyword>
<name>A0A023BC21_GRENI</name>
<reference evidence="2" key="1">
    <citation type="submission" date="2013-12" db="EMBL/GenBank/DDBJ databases">
        <authorList>
            <person name="Omoto C.K."/>
            <person name="Sibley D."/>
            <person name="Venepally P."/>
            <person name="Hadjithomas M."/>
            <person name="Karamycheva S."/>
            <person name="Brunk B."/>
            <person name="Roos D."/>
            <person name="Caler E."/>
            <person name="Lorenzi H."/>
        </authorList>
    </citation>
    <scope>NUCLEOTIDE SEQUENCE</scope>
</reference>
<dbReference type="InterPro" id="IPR036397">
    <property type="entry name" value="RNaseH_sf"/>
</dbReference>
<feature type="domain" description="Exonuclease" evidence="1">
    <location>
        <begin position="11"/>
        <end position="107"/>
    </location>
</feature>
<dbReference type="OrthoDB" id="10250935at2759"/>
<comment type="caution">
    <text evidence="2">The sequence shown here is derived from an EMBL/GenBank/DDBJ whole genome shotgun (WGS) entry which is preliminary data.</text>
</comment>
<dbReference type="InterPro" id="IPR012337">
    <property type="entry name" value="RNaseH-like_sf"/>
</dbReference>
<evidence type="ECO:0000313" key="2">
    <source>
        <dbReference type="EMBL" id="EZG81183.1"/>
    </source>
</evidence>
<proteinExistence type="predicted"/>
<keyword evidence="2" id="KW-0540">Nuclease</keyword>
<organism evidence="2 3">
    <name type="scientific">Gregarina niphandrodes</name>
    <name type="common">Septate eugregarine</name>
    <dbReference type="NCBI Taxonomy" id="110365"/>
    <lineage>
        <taxon>Eukaryota</taxon>
        <taxon>Sar</taxon>
        <taxon>Alveolata</taxon>
        <taxon>Apicomplexa</taxon>
        <taxon>Conoidasida</taxon>
        <taxon>Gregarinasina</taxon>
        <taxon>Eugregarinorida</taxon>
        <taxon>Gregarinidae</taxon>
        <taxon>Gregarina</taxon>
    </lineage>
</organism>
<dbReference type="Proteomes" id="UP000019763">
    <property type="component" value="Unassembled WGS sequence"/>
</dbReference>
<keyword evidence="2" id="KW-0269">Exonuclease</keyword>
<gene>
    <name evidence="2" type="ORF">GNI_019590</name>
</gene>
<dbReference type="GeneID" id="22910969"/>
<dbReference type="eggNOG" id="ENOG502T0RQ">
    <property type="taxonomic scope" value="Eukaryota"/>
</dbReference>
<evidence type="ECO:0000313" key="3">
    <source>
        <dbReference type="Proteomes" id="UP000019763"/>
    </source>
</evidence>
<dbReference type="GO" id="GO:0004527">
    <property type="term" value="F:exonuclease activity"/>
    <property type="evidence" value="ECO:0007669"/>
    <property type="project" value="UniProtKB-KW"/>
</dbReference>
<dbReference type="Pfam" id="PF00929">
    <property type="entry name" value="RNase_T"/>
    <property type="match status" value="1"/>
</dbReference>
<keyword evidence="2" id="KW-0378">Hydrolase</keyword>
<dbReference type="VEuPathDB" id="CryptoDB:GNI_019590"/>
<dbReference type="GO" id="GO:0003676">
    <property type="term" value="F:nucleic acid binding"/>
    <property type="evidence" value="ECO:0007669"/>
    <property type="project" value="InterPro"/>
</dbReference>
<dbReference type="RefSeq" id="XP_011134241.1">
    <property type="nucleotide sequence ID" value="XM_011135939.1"/>
</dbReference>
<dbReference type="SUPFAM" id="SSF53098">
    <property type="entry name" value="Ribonuclease H-like"/>
    <property type="match status" value="1"/>
</dbReference>
<protein>
    <submittedName>
        <fullName evidence="2">Exonuclease</fullName>
    </submittedName>
</protein>
<sequence length="155" mass="18123">MIPKDILCCFWDLESTGLRVTLDNIIQIGCTCRLFISNGKNRRRLFDYIRDGVEHDYTRYVKTGSRIPTEISNLTGITNRLLDDKGTSLRHALDDWENWIHSLLRKCPRPTLTEVWFIAHNGNQFDLPLLFYQEMTLLKQQPGTFLKQVSLHVPM</sequence>
<accession>A0A023BC21</accession>
<dbReference type="InterPro" id="IPR013520">
    <property type="entry name" value="Ribonucl_H"/>
</dbReference>